<comment type="caution">
    <text evidence="2">The sequence shown here is derived from an EMBL/GenBank/DDBJ whole genome shotgun (WGS) entry which is preliminary data.</text>
</comment>
<dbReference type="InterPro" id="IPR018392">
    <property type="entry name" value="LysM"/>
</dbReference>
<dbReference type="Pfam" id="PF01510">
    <property type="entry name" value="Amidase_2"/>
    <property type="match status" value="1"/>
</dbReference>
<gene>
    <name evidence="2" type="ORF">E4U03_12265</name>
</gene>
<dbReference type="InterPro" id="IPR036505">
    <property type="entry name" value="Amidase/PGRP_sf"/>
</dbReference>
<dbReference type="SMART" id="SM00257">
    <property type="entry name" value="LysM"/>
    <property type="match status" value="2"/>
</dbReference>
<evidence type="ECO:0000259" key="1">
    <source>
        <dbReference type="PROSITE" id="PS51782"/>
    </source>
</evidence>
<dbReference type="CDD" id="cd00118">
    <property type="entry name" value="LysM"/>
    <property type="match status" value="2"/>
</dbReference>
<dbReference type="GO" id="GO:0008745">
    <property type="term" value="F:N-acetylmuramoyl-L-alanine amidase activity"/>
    <property type="evidence" value="ECO:0007669"/>
    <property type="project" value="InterPro"/>
</dbReference>
<dbReference type="OrthoDB" id="5178799at2"/>
<dbReference type="SUPFAM" id="SSF54106">
    <property type="entry name" value="LysM domain"/>
    <property type="match status" value="1"/>
</dbReference>
<dbReference type="SUPFAM" id="SSF55846">
    <property type="entry name" value="N-acetylmuramoyl-L-alanine amidase-like"/>
    <property type="match status" value="1"/>
</dbReference>
<dbReference type="Proteomes" id="UP000297951">
    <property type="component" value="Unassembled WGS sequence"/>
</dbReference>
<dbReference type="InterPro" id="IPR036779">
    <property type="entry name" value="LysM_dom_sf"/>
</dbReference>
<dbReference type="AlphaFoldDB" id="A0A4Y9F0A1"/>
<dbReference type="InterPro" id="IPR002502">
    <property type="entry name" value="Amidase_domain"/>
</dbReference>
<dbReference type="Pfam" id="PF01476">
    <property type="entry name" value="LysM"/>
    <property type="match status" value="2"/>
</dbReference>
<evidence type="ECO:0000313" key="2">
    <source>
        <dbReference type="EMBL" id="TFU19678.1"/>
    </source>
</evidence>
<dbReference type="EMBL" id="SPQC01000076">
    <property type="protein sequence ID" value="TFU19678.1"/>
    <property type="molecule type" value="Genomic_DNA"/>
</dbReference>
<protein>
    <submittedName>
        <fullName evidence="2">LysM peptidoglycan-binding domain-containing protein</fullName>
    </submittedName>
</protein>
<sequence length="327" mass="34804">MKGGTSMPMLTNLADVLRAYTAPDGSKLTVVETAGWKTRGYAGQGLTAAVGHMWHHTATAESAFAYADCPTLNLLISGRPDLPGPLCNIAFGRSGTIYVVAAGVANHAGPGSAGGAYANTGNHYFIGNEMESSGIRDDWTEAQRRVMPHLGAALERGYGKGKDFIQIGHKEYSDQGKIDPAYIDMNTLRQNINDILYGGTTHVAPAAQNATPAPAQQTAVGNNLNAPHWTVRAGDTLAKIARYYFGNASAADIKKLTDYNSIKDANKLAIGQRVFIPGPLVWTVEAGDSWEKIAAYYGYSVQAVKDRNPGKSLAPGTVMMIWGAGER</sequence>
<proteinExistence type="predicted"/>
<dbReference type="Gene3D" id="3.40.80.10">
    <property type="entry name" value="Peptidoglycan recognition protein-like"/>
    <property type="match status" value="1"/>
</dbReference>
<name>A0A4Y9F0A1_9MICC</name>
<dbReference type="PROSITE" id="PS51782">
    <property type="entry name" value="LYSM"/>
    <property type="match status" value="1"/>
</dbReference>
<reference evidence="2 3" key="1">
    <citation type="submission" date="2019-03" db="EMBL/GenBank/DDBJ databases">
        <title>Diversity of the mouse oral microbiome.</title>
        <authorList>
            <person name="Joseph S."/>
            <person name="Aduse-Opoku J."/>
            <person name="Curtis M."/>
            <person name="Wade W."/>
            <person name="Hashim A."/>
        </authorList>
    </citation>
    <scope>NUCLEOTIDE SEQUENCE [LARGE SCALE GENOMIC DNA]</scope>
    <source>
        <strain evidence="3">irhom_31</strain>
    </source>
</reference>
<organism evidence="2 3">
    <name type="scientific">Rothia nasimurium</name>
    <dbReference type="NCBI Taxonomy" id="85336"/>
    <lineage>
        <taxon>Bacteria</taxon>
        <taxon>Bacillati</taxon>
        <taxon>Actinomycetota</taxon>
        <taxon>Actinomycetes</taxon>
        <taxon>Micrococcales</taxon>
        <taxon>Micrococcaceae</taxon>
        <taxon>Rothia</taxon>
    </lineage>
</organism>
<evidence type="ECO:0000313" key="3">
    <source>
        <dbReference type="Proteomes" id="UP000297951"/>
    </source>
</evidence>
<dbReference type="Gene3D" id="3.10.350.10">
    <property type="entry name" value="LysM domain"/>
    <property type="match status" value="1"/>
</dbReference>
<feature type="domain" description="LysM" evidence="1">
    <location>
        <begin position="227"/>
        <end position="276"/>
    </location>
</feature>
<accession>A0A4Y9F0A1</accession>
<dbReference type="GO" id="GO:0009253">
    <property type="term" value="P:peptidoglycan catabolic process"/>
    <property type="evidence" value="ECO:0007669"/>
    <property type="project" value="InterPro"/>
</dbReference>